<accession>A0A0C1Y3E2</accession>
<evidence type="ECO:0000313" key="3">
    <source>
        <dbReference type="Proteomes" id="UP000031572"/>
    </source>
</evidence>
<dbReference type="InterPro" id="IPR009838">
    <property type="entry name" value="T4SS_TraL"/>
</dbReference>
<keyword evidence="1" id="KW-0812">Transmembrane</keyword>
<reference evidence="2 3" key="1">
    <citation type="submission" date="2014-12" db="EMBL/GenBank/DDBJ databases">
        <title>Denitrispirillum autotrophicum gen. nov., sp. nov., Denitrifying, Facultatively Autotrophic Bacteria Isolated from Rice Paddy Soil.</title>
        <authorList>
            <person name="Ishii S."/>
            <person name="Ashida N."/>
            <person name="Ohno H."/>
            <person name="Otsuka S."/>
            <person name="Yokota A."/>
            <person name="Senoo K."/>
        </authorList>
    </citation>
    <scope>NUCLEOTIDE SEQUENCE [LARGE SCALE GENOMIC DNA]</scope>
    <source>
        <strain evidence="2 3">TSA66</strain>
    </source>
</reference>
<dbReference type="Proteomes" id="UP000031572">
    <property type="component" value="Unassembled WGS sequence"/>
</dbReference>
<dbReference type="OrthoDB" id="8548046at2"/>
<dbReference type="AlphaFoldDB" id="A0A0C1Y3E2"/>
<comment type="caution">
    <text evidence="2">The sequence shown here is derived from an EMBL/GenBank/DDBJ whole genome shotgun (WGS) entry which is preliminary data.</text>
</comment>
<dbReference type="RefSeq" id="WP_040040445.1">
    <property type="nucleotide sequence ID" value="NZ_JWJG01000028.1"/>
</dbReference>
<keyword evidence="1" id="KW-1133">Transmembrane helix</keyword>
<evidence type="ECO:0000256" key="1">
    <source>
        <dbReference type="SAM" id="Phobius"/>
    </source>
</evidence>
<keyword evidence="1" id="KW-0472">Membrane</keyword>
<name>A0A0C1Y3E2_9BURK</name>
<sequence length="99" mass="11300">MKADTYIPRRLDDQWKIGFWDADVASPILFCFFVGYLSGSKLAFTVVMAAGISTSRWLSRIKADKHPAFAVHWLYWHLPTTPMTSMQATPPSHVRRMIG</sequence>
<gene>
    <name evidence="2" type="ORF">TSA66_13765</name>
</gene>
<dbReference type="GO" id="GO:0019867">
    <property type="term" value="C:outer membrane"/>
    <property type="evidence" value="ECO:0007669"/>
    <property type="project" value="InterPro"/>
</dbReference>
<dbReference type="NCBIfam" id="TIGR02762">
    <property type="entry name" value="TraL_TIGR"/>
    <property type="match status" value="1"/>
</dbReference>
<dbReference type="Pfam" id="PF07178">
    <property type="entry name" value="TraL"/>
    <property type="match status" value="1"/>
</dbReference>
<organism evidence="2 3">
    <name type="scientific">Noviherbaspirillum autotrophicum</name>
    <dbReference type="NCBI Taxonomy" id="709839"/>
    <lineage>
        <taxon>Bacteria</taxon>
        <taxon>Pseudomonadati</taxon>
        <taxon>Pseudomonadota</taxon>
        <taxon>Betaproteobacteria</taxon>
        <taxon>Burkholderiales</taxon>
        <taxon>Oxalobacteraceae</taxon>
        <taxon>Noviherbaspirillum</taxon>
    </lineage>
</organism>
<feature type="transmembrane region" description="Helical" evidence="1">
    <location>
        <begin position="24"/>
        <end position="52"/>
    </location>
</feature>
<protein>
    <submittedName>
        <fullName evidence="2">Conjugal transfer protein TraL</fullName>
    </submittedName>
</protein>
<dbReference type="EMBL" id="JWJG01000028">
    <property type="protein sequence ID" value="KIF81623.1"/>
    <property type="molecule type" value="Genomic_DNA"/>
</dbReference>
<keyword evidence="3" id="KW-1185">Reference proteome</keyword>
<dbReference type="STRING" id="709839.TSA66_13765"/>
<evidence type="ECO:0000313" key="2">
    <source>
        <dbReference type="EMBL" id="KIF81623.1"/>
    </source>
</evidence>
<proteinExistence type="predicted"/>